<feature type="compositionally biased region" description="Basic and acidic residues" evidence="1">
    <location>
        <begin position="1"/>
        <end position="14"/>
    </location>
</feature>
<comment type="caution">
    <text evidence="2">The sequence shown here is derived from an EMBL/GenBank/DDBJ whole genome shotgun (WGS) entry which is preliminary data.</text>
</comment>
<reference evidence="2 3" key="2">
    <citation type="journal article" date="2021" name="Curr. Genet.">
        <title>Genetic response to nitrogen starvation in the aggressive Eucalyptus foliar pathogen Teratosphaeria destructans.</title>
        <authorList>
            <person name="Havenga M."/>
            <person name="Wingfield B.D."/>
            <person name="Wingfield M.J."/>
            <person name="Dreyer L.L."/>
            <person name="Roets F."/>
            <person name="Aylward J."/>
        </authorList>
    </citation>
    <scope>NUCLEOTIDE SEQUENCE [LARGE SCALE GENOMIC DNA]</scope>
    <source>
        <strain evidence="2">CMW44962</strain>
    </source>
</reference>
<feature type="compositionally biased region" description="Basic residues" evidence="1">
    <location>
        <begin position="149"/>
        <end position="159"/>
    </location>
</feature>
<dbReference type="EMBL" id="RIBY02000924">
    <property type="protein sequence ID" value="KAH9835476.1"/>
    <property type="molecule type" value="Genomic_DNA"/>
</dbReference>
<dbReference type="OrthoDB" id="203440at2759"/>
<accession>A0A9W7SWL2</accession>
<feature type="compositionally biased region" description="Basic and acidic residues" evidence="1">
    <location>
        <begin position="78"/>
        <end position="124"/>
    </location>
</feature>
<name>A0A9W7SWL2_9PEZI</name>
<reference evidence="2 3" key="1">
    <citation type="journal article" date="2018" name="IMA Fungus">
        <title>IMA Genome-F 10: Nine draft genome sequences of Claviceps purpurea s.lat., including C. arundinis, C. humidiphila, and C. cf. spartinae, pseudomolecules for the pitch canker pathogen Fusarium circinatum, draft genome of Davidsoniella eucalypti, Grosmannia galeiformis, Quambalaria eucalypti, and Teratosphaeria destructans.</title>
        <authorList>
            <person name="Wingfield B.D."/>
            <person name="Liu M."/>
            <person name="Nguyen H.D."/>
            <person name="Lane F.A."/>
            <person name="Morgan S.W."/>
            <person name="De Vos L."/>
            <person name="Wilken P.M."/>
            <person name="Duong T.A."/>
            <person name="Aylward J."/>
            <person name="Coetzee M.P."/>
            <person name="Dadej K."/>
            <person name="De Beer Z.W."/>
            <person name="Findlay W."/>
            <person name="Havenga M."/>
            <person name="Kolarik M."/>
            <person name="Menzies J.G."/>
            <person name="Naidoo K."/>
            <person name="Pochopski O."/>
            <person name="Shoukouhi P."/>
            <person name="Santana Q.C."/>
            <person name="Seifert K.A."/>
            <person name="Soal N."/>
            <person name="Steenkamp E.T."/>
            <person name="Tatham C.T."/>
            <person name="van der Nest M.A."/>
            <person name="Wingfield M.J."/>
        </authorList>
    </citation>
    <scope>NUCLEOTIDE SEQUENCE [LARGE SCALE GENOMIC DNA]</scope>
    <source>
        <strain evidence="2">CMW44962</strain>
    </source>
</reference>
<feature type="region of interest" description="Disordered" evidence="1">
    <location>
        <begin position="1"/>
        <end position="159"/>
    </location>
</feature>
<evidence type="ECO:0000313" key="3">
    <source>
        <dbReference type="Proteomes" id="UP001138500"/>
    </source>
</evidence>
<organism evidence="2 3">
    <name type="scientific">Teratosphaeria destructans</name>
    <dbReference type="NCBI Taxonomy" id="418781"/>
    <lineage>
        <taxon>Eukaryota</taxon>
        <taxon>Fungi</taxon>
        <taxon>Dikarya</taxon>
        <taxon>Ascomycota</taxon>
        <taxon>Pezizomycotina</taxon>
        <taxon>Dothideomycetes</taxon>
        <taxon>Dothideomycetidae</taxon>
        <taxon>Mycosphaerellales</taxon>
        <taxon>Teratosphaeriaceae</taxon>
        <taxon>Teratosphaeria</taxon>
    </lineage>
</organism>
<feature type="compositionally biased region" description="Basic and acidic residues" evidence="1">
    <location>
        <begin position="53"/>
        <end position="67"/>
    </location>
</feature>
<dbReference type="AlphaFoldDB" id="A0A9W7SWL2"/>
<dbReference type="Proteomes" id="UP001138500">
    <property type="component" value="Unassembled WGS sequence"/>
</dbReference>
<keyword evidence="3" id="KW-1185">Reference proteome</keyword>
<proteinExistence type="predicted"/>
<evidence type="ECO:0000313" key="2">
    <source>
        <dbReference type="EMBL" id="KAH9835476.1"/>
    </source>
</evidence>
<evidence type="ECO:0000256" key="1">
    <source>
        <dbReference type="SAM" id="MobiDB-lite"/>
    </source>
</evidence>
<sequence length="159" mass="17534">MPTPESRDRTERAKRPGRSATVDEYISHELSAAPVAEPSIGSTIAAGGRKTKNAKDLQKDADRREYEETNLVRLPAASKKEKGRQAARDRGGGFGGEEWKGLGESVDRIGDLTRRKGRDSALDKSRKRTSWAVEDGPRGSGMGDAFEVKRRRLAKKRGR</sequence>
<protein>
    <submittedName>
        <fullName evidence="2">Uncharacterized protein</fullName>
    </submittedName>
</protein>
<gene>
    <name evidence="2" type="ORF">Tdes44962_MAKER08534</name>
</gene>